<reference evidence="2 3" key="1">
    <citation type="submission" date="2019-03" db="EMBL/GenBank/DDBJ databases">
        <title>Sequencing the genomes of 1000 actinobacteria strains.</title>
        <authorList>
            <person name="Klenk H.-P."/>
        </authorList>
    </citation>
    <scope>NUCLEOTIDE SEQUENCE [LARGE SCALE GENOMIC DNA]</scope>
    <source>
        <strain evidence="2 3">DSM 18936</strain>
    </source>
</reference>
<name>A0A4R7I6Y1_9ACTN</name>
<dbReference type="PANTHER" id="PTHR33383:SF1">
    <property type="entry name" value="MEMBRANE PROTEIN INSERTION EFFICIENCY FACTOR-RELATED"/>
    <property type="match status" value="1"/>
</dbReference>
<gene>
    <name evidence="2" type="ORF">BDK89_4264</name>
</gene>
<dbReference type="GO" id="GO:0005886">
    <property type="term" value="C:plasma membrane"/>
    <property type="evidence" value="ECO:0007669"/>
    <property type="project" value="UniProtKB-SubCell"/>
</dbReference>
<comment type="subcellular location">
    <subcellularLocation>
        <location evidence="1">Cell membrane</location>
        <topology evidence="1">Peripheral membrane protein</topology>
        <orientation evidence="1">Cytoplasmic side</orientation>
    </subcellularLocation>
</comment>
<proteinExistence type="inferred from homology"/>
<dbReference type="HAMAP" id="MF_00386">
    <property type="entry name" value="UPF0161_YidD"/>
    <property type="match status" value="1"/>
</dbReference>
<keyword evidence="3" id="KW-1185">Reference proteome</keyword>
<dbReference type="EMBL" id="SOAU01000001">
    <property type="protein sequence ID" value="TDT18636.1"/>
    <property type="molecule type" value="Genomic_DNA"/>
</dbReference>
<organism evidence="2 3">
    <name type="scientific">Ilumatobacter fluminis</name>
    <dbReference type="NCBI Taxonomy" id="467091"/>
    <lineage>
        <taxon>Bacteria</taxon>
        <taxon>Bacillati</taxon>
        <taxon>Actinomycetota</taxon>
        <taxon>Acidimicrobiia</taxon>
        <taxon>Acidimicrobiales</taxon>
        <taxon>Ilumatobacteraceae</taxon>
        <taxon>Ilumatobacter</taxon>
    </lineage>
</organism>
<dbReference type="SMART" id="SM01234">
    <property type="entry name" value="Haemolytic"/>
    <property type="match status" value="1"/>
</dbReference>
<dbReference type="AlphaFoldDB" id="A0A4R7I6Y1"/>
<dbReference type="Proteomes" id="UP000294558">
    <property type="component" value="Unassembled WGS sequence"/>
</dbReference>
<sequence length="97" mass="10696">MTTVEGSDVTTAHVDLPDHSPAQRLLLRGIGAYQRAFEGRPSPCRFFPSCSEYGAEAIHLHGAGRGSWLTMRRLLRCRPLGPSGFDPVPPPHDHLEH</sequence>
<protein>
    <recommendedName>
        <fullName evidence="1">Putative membrane protein insertion efficiency factor</fullName>
    </recommendedName>
</protein>
<evidence type="ECO:0000313" key="2">
    <source>
        <dbReference type="EMBL" id="TDT18636.1"/>
    </source>
</evidence>
<dbReference type="PANTHER" id="PTHR33383">
    <property type="entry name" value="MEMBRANE PROTEIN INSERTION EFFICIENCY FACTOR-RELATED"/>
    <property type="match status" value="1"/>
</dbReference>
<dbReference type="InterPro" id="IPR002696">
    <property type="entry name" value="Membr_insert_effic_factor_YidD"/>
</dbReference>
<comment type="caution">
    <text evidence="2">The sequence shown here is derived from an EMBL/GenBank/DDBJ whole genome shotgun (WGS) entry which is preliminary data.</text>
</comment>
<comment type="similarity">
    <text evidence="1">Belongs to the UPF0161 family.</text>
</comment>
<keyword evidence="1" id="KW-0472">Membrane</keyword>
<comment type="function">
    <text evidence="1">Could be involved in insertion of integral membrane proteins into the membrane.</text>
</comment>
<evidence type="ECO:0000313" key="3">
    <source>
        <dbReference type="Proteomes" id="UP000294558"/>
    </source>
</evidence>
<keyword evidence="1" id="KW-1003">Cell membrane</keyword>
<accession>A0A4R7I6Y1</accession>
<dbReference type="NCBIfam" id="TIGR00278">
    <property type="entry name" value="membrane protein insertion efficiency factor YidD"/>
    <property type="match status" value="1"/>
</dbReference>
<evidence type="ECO:0000256" key="1">
    <source>
        <dbReference type="HAMAP-Rule" id="MF_00386"/>
    </source>
</evidence>
<dbReference type="Pfam" id="PF01809">
    <property type="entry name" value="YidD"/>
    <property type="match status" value="1"/>
</dbReference>